<evidence type="ECO:0000256" key="1">
    <source>
        <dbReference type="ARBA" id="ARBA00022801"/>
    </source>
</evidence>
<dbReference type="AlphaFoldDB" id="A0AAE7CNJ2"/>
<dbReference type="InterPro" id="IPR029058">
    <property type="entry name" value="AB_hydrolase_fold"/>
</dbReference>
<gene>
    <name evidence="3" type="ORF">HCX60_33180</name>
</gene>
<dbReference type="GO" id="GO:0016787">
    <property type="term" value="F:hydrolase activity"/>
    <property type="evidence" value="ECO:0007669"/>
    <property type="project" value="UniProtKB-KW"/>
</dbReference>
<dbReference type="SUPFAM" id="SSF53474">
    <property type="entry name" value="alpha/beta-Hydrolases"/>
    <property type="match status" value="1"/>
</dbReference>
<feature type="domain" description="AB hydrolase-1" evidence="2">
    <location>
        <begin position="19"/>
        <end position="251"/>
    </location>
</feature>
<keyword evidence="1 3" id="KW-0378">Hydrolase</keyword>
<sequence length="262" mass="27201">MGEGWDVRRAGPEDASRRVLLIPGGLCTTEFFADVMAEPAVAGLGLVAAALPGFGGTEAPEDVTMEGYARLMAAFADETGCEVVVAHSLGANVAIEMAAAGLFTGPLVLLSPAFSRGDEMRSLAALDAVGRVPGLGIAVWAGMLGLLPRAVARGLPPERAQALAAAMSGNDPATCRRIVRAYYAYLDRYPSLVPRLCEAGVPVWVVRGDHDEIGLTDGERRGLEGRPHVRLVTVPDAGHAVQIDQPEAVARVVAEAALAGVS</sequence>
<dbReference type="RefSeq" id="WP_167797297.1">
    <property type="nucleotide sequence ID" value="NZ_CM007717.1"/>
</dbReference>
<dbReference type="PANTHER" id="PTHR43798">
    <property type="entry name" value="MONOACYLGLYCEROL LIPASE"/>
    <property type="match status" value="1"/>
</dbReference>
<dbReference type="Proteomes" id="UP000502504">
    <property type="component" value="Chromosome"/>
</dbReference>
<dbReference type="GO" id="GO:0016020">
    <property type="term" value="C:membrane"/>
    <property type="evidence" value="ECO:0007669"/>
    <property type="project" value="TreeGrafter"/>
</dbReference>
<proteinExistence type="predicted"/>
<evidence type="ECO:0000313" key="3">
    <source>
        <dbReference type="EMBL" id="QIT47795.1"/>
    </source>
</evidence>
<accession>A0AAE7CNJ2</accession>
<dbReference type="InterPro" id="IPR000073">
    <property type="entry name" value="AB_hydrolase_1"/>
</dbReference>
<reference evidence="3 4" key="1">
    <citation type="submission" date="2020-03" db="EMBL/GenBank/DDBJ databases">
        <title>Is there a link between lipid content and antibiotic production in Streptomyces?</title>
        <authorList>
            <person name="David M."/>
            <person name="Lejeune C."/>
            <person name="Abreu S."/>
            <person name="Thibessard A."/>
            <person name="Leblond P."/>
            <person name="Chaminade P."/>
            <person name="Virolle M.-J."/>
        </authorList>
    </citation>
    <scope>NUCLEOTIDE SEQUENCE [LARGE SCALE GENOMIC DNA]</scope>
    <source>
        <strain evidence="3 4">DSM 41481</strain>
    </source>
</reference>
<dbReference type="EMBL" id="CP050692">
    <property type="protein sequence ID" value="QIT47795.1"/>
    <property type="molecule type" value="Genomic_DNA"/>
</dbReference>
<dbReference type="Pfam" id="PF12697">
    <property type="entry name" value="Abhydrolase_6"/>
    <property type="match status" value="1"/>
</dbReference>
<dbReference type="Gene3D" id="3.40.50.1820">
    <property type="entry name" value="alpha/beta hydrolase"/>
    <property type="match status" value="1"/>
</dbReference>
<evidence type="ECO:0000313" key="4">
    <source>
        <dbReference type="Proteomes" id="UP000502504"/>
    </source>
</evidence>
<protein>
    <submittedName>
        <fullName evidence="3">Alpha/beta hydrolase</fullName>
    </submittedName>
</protein>
<name>A0AAE7CNJ2_STRAT</name>
<dbReference type="PANTHER" id="PTHR43798:SF31">
    <property type="entry name" value="AB HYDROLASE SUPERFAMILY PROTEIN YCLE"/>
    <property type="match status" value="1"/>
</dbReference>
<dbReference type="GeneID" id="93960475"/>
<dbReference type="InterPro" id="IPR050266">
    <property type="entry name" value="AB_hydrolase_sf"/>
</dbReference>
<evidence type="ECO:0000259" key="2">
    <source>
        <dbReference type="Pfam" id="PF12697"/>
    </source>
</evidence>
<organism evidence="3 4">
    <name type="scientific">Streptomyces antibioticus</name>
    <dbReference type="NCBI Taxonomy" id="1890"/>
    <lineage>
        <taxon>Bacteria</taxon>
        <taxon>Bacillati</taxon>
        <taxon>Actinomycetota</taxon>
        <taxon>Actinomycetes</taxon>
        <taxon>Kitasatosporales</taxon>
        <taxon>Streptomycetaceae</taxon>
        <taxon>Streptomyces</taxon>
    </lineage>
</organism>